<feature type="domain" description="ABC transporter" evidence="5">
    <location>
        <begin position="4"/>
        <end position="259"/>
    </location>
</feature>
<feature type="coiled-coil region" evidence="3">
    <location>
        <begin position="575"/>
        <end position="625"/>
    </location>
</feature>
<organism evidence="6 7">
    <name type="scientific">Metabacillus arenae</name>
    <dbReference type="NCBI Taxonomy" id="2771434"/>
    <lineage>
        <taxon>Bacteria</taxon>
        <taxon>Bacillati</taxon>
        <taxon>Bacillota</taxon>
        <taxon>Bacilli</taxon>
        <taxon>Bacillales</taxon>
        <taxon>Bacillaceae</taxon>
        <taxon>Metabacillus</taxon>
    </lineage>
</organism>
<dbReference type="PANTHER" id="PTHR42855">
    <property type="entry name" value="ABC TRANSPORTER ATP-BINDING SUBUNIT"/>
    <property type="match status" value="1"/>
</dbReference>
<dbReference type="Pfam" id="PF12848">
    <property type="entry name" value="ABC_tran_Xtn"/>
    <property type="match status" value="1"/>
</dbReference>
<evidence type="ECO:0000259" key="5">
    <source>
        <dbReference type="PROSITE" id="PS50893"/>
    </source>
</evidence>
<protein>
    <submittedName>
        <fullName evidence="6">ABC-F type ribosomal protection protein</fullName>
    </submittedName>
</protein>
<dbReference type="InterPro" id="IPR032781">
    <property type="entry name" value="ABC_tran_Xtn"/>
</dbReference>
<dbReference type="RefSeq" id="WP_191160353.1">
    <property type="nucleotide sequence ID" value="NZ_JACXAI010000028.1"/>
</dbReference>
<keyword evidence="3" id="KW-0175">Coiled coil</keyword>
<dbReference type="PROSITE" id="PS00211">
    <property type="entry name" value="ABC_TRANSPORTER_1"/>
    <property type="match status" value="2"/>
</dbReference>
<dbReference type="Gene3D" id="3.40.50.300">
    <property type="entry name" value="P-loop containing nucleotide triphosphate hydrolases"/>
    <property type="match status" value="2"/>
</dbReference>
<feature type="domain" description="ABC transporter" evidence="5">
    <location>
        <begin position="335"/>
        <end position="547"/>
    </location>
</feature>
<dbReference type="Proteomes" id="UP000626844">
    <property type="component" value="Unassembled WGS sequence"/>
</dbReference>
<dbReference type="InterPro" id="IPR051309">
    <property type="entry name" value="ABCF_ATPase"/>
</dbReference>
<dbReference type="Pfam" id="PF00005">
    <property type="entry name" value="ABC_tran"/>
    <property type="match status" value="2"/>
</dbReference>
<dbReference type="FunFam" id="3.40.50.300:FF:001807">
    <property type="entry name" value="ABC transporter ATP-binding protein"/>
    <property type="match status" value="1"/>
</dbReference>
<feature type="coiled-coil region" evidence="3">
    <location>
        <begin position="255"/>
        <end position="310"/>
    </location>
</feature>
<dbReference type="FunFam" id="3.40.50.300:FF:000011">
    <property type="entry name" value="Putative ABC transporter ATP-binding component"/>
    <property type="match status" value="1"/>
</dbReference>
<feature type="region of interest" description="Disordered" evidence="4">
    <location>
        <begin position="545"/>
        <end position="568"/>
    </location>
</feature>
<dbReference type="InterPro" id="IPR017871">
    <property type="entry name" value="ABC_transporter-like_CS"/>
</dbReference>
<dbReference type="InterPro" id="IPR003593">
    <property type="entry name" value="AAA+_ATPase"/>
</dbReference>
<dbReference type="InterPro" id="IPR027417">
    <property type="entry name" value="P-loop_NTPase"/>
</dbReference>
<proteinExistence type="predicted"/>
<evidence type="ECO:0000256" key="2">
    <source>
        <dbReference type="ARBA" id="ARBA00022840"/>
    </source>
</evidence>
<evidence type="ECO:0000313" key="6">
    <source>
        <dbReference type="EMBL" id="MBD1382299.1"/>
    </source>
</evidence>
<reference evidence="6" key="1">
    <citation type="submission" date="2020-09" db="EMBL/GenBank/DDBJ databases">
        <title>A novel bacterium of genus Bacillus, isolated from South China Sea.</title>
        <authorList>
            <person name="Huang H."/>
            <person name="Mo K."/>
            <person name="Hu Y."/>
        </authorList>
    </citation>
    <scope>NUCLEOTIDE SEQUENCE</scope>
    <source>
        <strain evidence="6">IB182487</strain>
    </source>
</reference>
<dbReference type="CDD" id="cd03221">
    <property type="entry name" value="ABCF_EF-3"/>
    <property type="match status" value="2"/>
</dbReference>
<dbReference type="NCBIfam" id="NF000355">
    <property type="entry name" value="ribo_prot_ABC_F"/>
    <property type="match status" value="1"/>
</dbReference>
<evidence type="ECO:0000256" key="1">
    <source>
        <dbReference type="ARBA" id="ARBA00022741"/>
    </source>
</evidence>
<dbReference type="SUPFAM" id="SSF52540">
    <property type="entry name" value="P-loop containing nucleoside triphosphate hydrolases"/>
    <property type="match status" value="2"/>
</dbReference>
<keyword evidence="1" id="KW-0547">Nucleotide-binding</keyword>
<dbReference type="EMBL" id="JACXAI010000028">
    <property type="protein sequence ID" value="MBD1382299.1"/>
    <property type="molecule type" value="Genomic_DNA"/>
</dbReference>
<sequence length="631" mass="72984">MMITSVTNISKMFGGNLVFENLSFEIYEQERIGLVGRNGSGKTTIFQLLSGIEQPDSGEIHFKKGLKSGYLSQIPKFPRGTKVIDVLMKAFEEAVLLKEKMSVLEEKMACSPDEKELNAVMKQYGEIQERFSYIGGYEVEAEVQKVVNGLQLCHLQNREFASLSGGEQTKVCLGMILLKKPDLLMLDEPTNHLDIDAAQWLEEFLRNYQGTVIVISHDRYFLDEVVTKIFDLEDGELSIYHGSYTIFTKEKEERLMKEFQDYQEQQKKIKKIKEAIKRLKEWANRANPPNEGLHRRARNMERALERMEKLKRPVIERKKMGLEFDPSGRSGKDVLVLEDVSLKFGNHLLFERINTLLRYQDRTAIVGKNGTGKTSLIKLILEELEPSSGNVKVGSNVKFGYLSQHVKAGWSNQTVIEVFREEVPITEGESRHILAKFLFYGPNVFKKVESLSGGERMRLRLAQLMHQEINFLILDEPTNHLDIESREVLEEALQEFSGTILAVSHDRYFLNKLFPKTWWLSNQTIASFEGNYNWAKDKWLEKNRNQPSSSRLKISANKPLTKTQKNTDDKNRLDIEELEALLEKDETKIIQLEKMMEETTEITKLQNLHEEKLNSEEKVKKLYNQLEEMIE</sequence>
<accession>A0A926NIG2</accession>
<gene>
    <name evidence="6" type="primary">abc-f</name>
    <name evidence="6" type="ORF">IC621_18935</name>
</gene>
<dbReference type="GO" id="GO:0005524">
    <property type="term" value="F:ATP binding"/>
    <property type="evidence" value="ECO:0007669"/>
    <property type="project" value="UniProtKB-KW"/>
</dbReference>
<name>A0A926NIG2_9BACI</name>
<keyword evidence="2" id="KW-0067">ATP-binding</keyword>
<dbReference type="PANTHER" id="PTHR42855:SF2">
    <property type="entry name" value="DRUG RESISTANCE ABC TRANSPORTER,ATP-BINDING PROTEIN"/>
    <property type="match status" value="1"/>
</dbReference>
<evidence type="ECO:0000256" key="3">
    <source>
        <dbReference type="SAM" id="Coils"/>
    </source>
</evidence>
<keyword evidence="7" id="KW-1185">Reference proteome</keyword>
<evidence type="ECO:0000256" key="4">
    <source>
        <dbReference type="SAM" id="MobiDB-lite"/>
    </source>
</evidence>
<dbReference type="AlphaFoldDB" id="A0A926NIG2"/>
<dbReference type="SMART" id="SM00382">
    <property type="entry name" value="AAA"/>
    <property type="match status" value="2"/>
</dbReference>
<dbReference type="PROSITE" id="PS50893">
    <property type="entry name" value="ABC_TRANSPORTER_2"/>
    <property type="match status" value="2"/>
</dbReference>
<evidence type="ECO:0000313" key="7">
    <source>
        <dbReference type="Proteomes" id="UP000626844"/>
    </source>
</evidence>
<feature type="compositionally biased region" description="Polar residues" evidence="4">
    <location>
        <begin position="545"/>
        <end position="564"/>
    </location>
</feature>
<dbReference type="GO" id="GO:0016887">
    <property type="term" value="F:ATP hydrolysis activity"/>
    <property type="evidence" value="ECO:0007669"/>
    <property type="project" value="InterPro"/>
</dbReference>
<comment type="caution">
    <text evidence="6">The sequence shown here is derived from an EMBL/GenBank/DDBJ whole genome shotgun (WGS) entry which is preliminary data.</text>
</comment>
<dbReference type="InterPro" id="IPR003439">
    <property type="entry name" value="ABC_transporter-like_ATP-bd"/>
</dbReference>